<evidence type="ECO:0000313" key="13">
    <source>
        <dbReference type="Proteomes" id="UP001299068"/>
    </source>
</evidence>
<evidence type="ECO:0000256" key="7">
    <source>
        <dbReference type="ARBA" id="ARBA00023136"/>
    </source>
</evidence>
<dbReference type="SUPFAM" id="SSF103473">
    <property type="entry name" value="MFS general substrate transporter"/>
    <property type="match status" value="1"/>
</dbReference>
<evidence type="ECO:0000256" key="4">
    <source>
        <dbReference type="ARBA" id="ARBA00022475"/>
    </source>
</evidence>
<feature type="domain" description="Major facilitator superfamily (MFS) profile" evidence="10">
    <location>
        <begin position="21"/>
        <end position="452"/>
    </location>
</feature>
<dbReference type="PANTHER" id="PTHR23517:SF15">
    <property type="entry name" value="PROTON-DEPENDENT OLIGOPEPTIDE FAMILY TRANSPORT PROTEIN"/>
    <property type="match status" value="1"/>
</dbReference>
<sequence>MTTSNTSVNKSRLKHPPGLYLLFLTEMWERFSYYGLRSLLMLYLTVSFVQGGLGFSVSSGALIYAVYTGFTYFTPIIGGWIADNFLGQKKSIIIGASIMAIGNFMLFIDSSRIGLYIGLALLIIGNGFFKPNISTVVGQLYDKEDKRKDSAFTIFYMGINVGSLIAPLICGLLAEDIFAKTANGAIIEYGFKYGFLAAAIGMILGQIIFMIFSPKYLAHVGEAPKERTKEQKQVSHEPLTKQEKRRVASIFILAFFVIFFWTGFEQAGSSLTMFTQKLTNREFFGMTIPVAWFQSVNPVFVLLLSPILAKLWFRLANRKKGDLPVPVKMAMGMIILGIGFLFMVGACISIGGAENPVAKASMWWVVLTYFCNTVGELCLSPIGLSMVSKLAPIKYASLLMGMWLAASGIANLLAGVVASRMEALGPMEIFGSISAVCIALGVVLLLCSKKITKLME</sequence>
<comment type="subcellular location">
    <subcellularLocation>
        <location evidence="1">Cell membrane</location>
        <topology evidence="1">Multi-pass membrane protein</topology>
    </subcellularLocation>
    <subcellularLocation>
        <location evidence="8">Membrane</location>
        <topology evidence="8">Multi-pass membrane protein</topology>
    </subcellularLocation>
</comment>
<feature type="transmembrane region" description="Helical" evidence="9">
    <location>
        <begin position="284"/>
        <end position="309"/>
    </location>
</feature>
<keyword evidence="13" id="KW-1185">Reference proteome</keyword>
<evidence type="ECO:0000256" key="3">
    <source>
        <dbReference type="ARBA" id="ARBA00022448"/>
    </source>
</evidence>
<evidence type="ECO:0000256" key="8">
    <source>
        <dbReference type="RuleBase" id="RU003755"/>
    </source>
</evidence>
<feature type="transmembrane region" description="Helical" evidence="9">
    <location>
        <begin position="396"/>
        <end position="417"/>
    </location>
</feature>
<feature type="transmembrane region" description="Helical" evidence="9">
    <location>
        <begin position="113"/>
        <end position="129"/>
    </location>
</feature>
<reference evidence="12 13" key="1">
    <citation type="journal article" date="2021" name="Cell Host Microbe">
        <title>in vivo commensal control of Clostridioides difficile virulence.</title>
        <authorList>
            <person name="Girinathan B.P."/>
            <person name="Dibenedetto N."/>
            <person name="Worley J.N."/>
            <person name="Peltier J."/>
            <person name="Arrieta-Ortiz M.L."/>
            <person name="Rupa Christinal Immanuel S."/>
            <person name="Lavin R."/>
            <person name="Delaney M.L."/>
            <person name="Cummins C."/>
            <person name="Hoffmann M."/>
            <person name="Luo Y."/>
            <person name="Gonzalez-Escalona N."/>
            <person name="Allard M."/>
            <person name="Onderdonk A.B."/>
            <person name="Gerber G.K."/>
            <person name="Sonenshein A.L."/>
            <person name="Baliga N."/>
            <person name="Dupuy B."/>
            <person name="Bry L."/>
        </authorList>
    </citation>
    <scope>NUCLEOTIDE SEQUENCE [LARGE SCALE GENOMIC DNA]</scope>
    <source>
        <strain evidence="12 13">DSM 599</strain>
    </source>
</reference>
<evidence type="ECO:0000313" key="12">
    <source>
        <dbReference type="EMBL" id="MBY0757253.1"/>
    </source>
</evidence>
<dbReference type="Pfam" id="PF00854">
    <property type="entry name" value="PTR2"/>
    <property type="match status" value="2"/>
</dbReference>
<dbReference type="EMBL" id="JAIKTU010000019">
    <property type="protein sequence ID" value="MBY0757253.1"/>
    <property type="molecule type" value="Genomic_DNA"/>
</dbReference>
<feature type="transmembrane region" description="Helical" evidence="9">
    <location>
        <begin position="363"/>
        <end position="384"/>
    </location>
</feature>
<feature type="transmembrane region" description="Helical" evidence="9">
    <location>
        <begin position="429"/>
        <end position="447"/>
    </location>
</feature>
<keyword evidence="7 9" id="KW-0472">Membrane</keyword>
<dbReference type="RefSeq" id="WP_221862351.1">
    <property type="nucleotide sequence ID" value="NZ_JAIKTU010000019.1"/>
</dbReference>
<feature type="transmembrane region" description="Helical" evidence="9">
    <location>
        <begin position="330"/>
        <end position="351"/>
    </location>
</feature>
<dbReference type="InterPro" id="IPR020846">
    <property type="entry name" value="MFS_dom"/>
</dbReference>
<dbReference type="PANTHER" id="PTHR23517">
    <property type="entry name" value="RESISTANCE PROTEIN MDTM, PUTATIVE-RELATED-RELATED"/>
    <property type="match status" value="1"/>
</dbReference>
<dbReference type="EMBL" id="JAIKTU010000019">
    <property type="protein sequence ID" value="MBY0757214.1"/>
    <property type="molecule type" value="Genomic_DNA"/>
</dbReference>
<evidence type="ECO:0000256" key="9">
    <source>
        <dbReference type="SAM" id="Phobius"/>
    </source>
</evidence>
<name>A0ABS7L2E5_CLOSR</name>
<keyword evidence="3 8" id="KW-0813">Transport</keyword>
<keyword evidence="4" id="KW-1003">Cell membrane</keyword>
<feature type="transmembrane region" description="Helical" evidence="9">
    <location>
        <begin position="61"/>
        <end position="82"/>
    </location>
</feature>
<dbReference type="CDD" id="cd17346">
    <property type="entry name" value="MFS_DtpA_like"/>
    <property type="match status" value="1"/>
</dbReference>
<feature type="transmembrane region" description="Helical" evidence="9">
    <location>
        <begin position="247"/>
        <end position="264"/>
    </location>
</feature>
<keyword evidence="5 8" id="KW-0812">Transmembrane</keyword>
<evidence type="ECO:0000256" key="1">
    <source>
        <dbReference type="ARBA" id="ARBA00004651"/>
    </source>
</evidence>
<organism evidence="12 13">
    <name type="scientific">Clostridium sardiniense</name>
    <name type="common">Clostridium absonum</name>
    <dbReference type="NCBI Taxonomy" id="29369"/>
    <lineage>
        <taxon>Bacteria</taxon>
        <taxon>Bacillati</taxon>
        <taxon>Bacillota</taxon>
        <taxon>Clostridia</taxon>
        <taxon>Eubacteriales</taxon>
        <taxon>Clostridiaceae</taxon>
        <taxon>Clostridium</taxon>
    </lineage>
</organism>
<dbReference type="InterPro" id="IPR050171">
    <property type="entry name" value="MFS_Transporters"/>
</dbReference>
<evidence type="ECO:0000313" key="11">
    <source>
        <dbReference type="EMBL" id="MBY0757214.1"/>
    </source>
</evidence>
<comment type="similarity">
    <text evidence="2 8">Belongs to the major facilitator superfamily. Proton-dependent oligopeptide transporter (POT/PTR) (TC 2.A.17) family.</text>
</comment>
<evidence type="ECO:0000256" key="6">
    <source>
        <dbReference type="ARBA" id="ARBA00022989"/>
    </source>
</evidence>
<dbReference type="InterPro" id="IPR000109">
    <property type="entry name" value="POT_fam"/>
</dbReference>
<protein>
    <submittedName>
        <fullName evidence="12">Peptide MFS transporter</fullName>
    </submittedName>
</protein>
<comment type="caution">
    <text evidence="12">The sequence shown here is derived from an EMBL/GenBank/DDBJ whole genome shotgun (WGS) entry which is preliminary data.</text>
</comment>
<evidence type="ECO:0000256" key="5">
    <source>
        <dbReference type="ARBA" id="ARBA00022692"/>
    </source>
</evidence>
<feature type="transmembrane region" description="Helical" evidence="9">
    <location>
        <begin position="194"/>
        <end position="212"/>
    </location>
</feature>
<keyword evidence="6 9" id="KW-1133">Transmembrane helix</keyword>
<dbReference type="InterPro" id="IPR005279">
    <property type="entry name" value="Dipep/tripep_permease"/>
</dbReference>
<gene>
    <name evidence="11" type="ORF">K5V21_17420</name>
    <name evidence="12" type="ORF">K5V21_17615</name>
</gene>
<proteinExistence type="inferred from homology"/>
<dbReference type="InterPro" id="IPR018456">
    <property type="entry name" value="PTR2_symporter_CS"/>
</dbReference>
<dbReference type="PROSITE" id="PS01023">
    <property type="entry name" value="PTR2_2"/>
    <property type="match status" value="1"/>
</dbReference>
<evidence type="ECO:0000256" key="2">
    <source>
        <dbReference type="ARBA" id="ARBA00005982"/>
    </source>
</evidence>
<dbReference type="InterPro" id="IPR036259">
    <property type="entry name" value="MFS_trans_sf"/>
</dbReference>
<dbReference type="PROSITE" id="PS50850">
    <property type="entry name" value="MFS"/>
    <property type="match status" value="1"/>
</dbReference>
<dbReference type="Proteomes" id="UP001299068">
    <property type="component" value="Unassembled WGS sequence"/>
</dbReference>
<evidence type="ECO:0000259" key="10">
    <source>
        <dbReference type="PROSITE" id="PS50850"/>
    </source>
</evidence>
<feature type="transmembrane region" description="Helical" evidence="9">
    <location>
        <begin position="150"/>
        <end position="174"/>
    </location>
</feature>
<dbReference type="Gene3D" id="1.20.1250.20">
    <property type="entry name" value="MFS general substrate transporter like domains"/>
    <property type="match status" value="2"/>
</dbReference>
<feature type="transmembrane region" description="Helical" evidence="9">
    <location>
        <begin position="34"/>
        <end position="55"/>
    </location>
</feature>
<dbReference type="NCBIfam" id="TIGR00924">
    <property type="entry name" value="yjdL_sub1_fam"/>
    <property type="match status" value="2"/>
</dbReference>
<feature type="transmembrane region" description="Helical" evidence="9">
    <location>
        <begin position="91"/>
        <end position="107"/>
    </location>
</feature>
<accession>A0ABS7L2E5</accession>